<proteinExistence type="inferred from homology"/>
<protein>
    <submittedName>
        <fullName evidence="3">SDR family NAD(P)-dependent oxidoreductase</fullName>
        <ecNumber evidence="3">1.1.1.-</ecNumber>
    </submittedName>
</protein>
<keyword evidence="3" id="KW-0560">Oxidoreductase</keyword>
<dbReference type="Proteomes" id="UP001596087">
    <property type="component" value="Unassembled WGS sequence"/>
</dbReference>
<name>A0ABW0BDI2_9ACTN</name>
<dbReference type="CDD" id="cd05233">
    <property type="entry name" value="SDR_c"/>
    <property type="match status" value="1"/>
</dbReference>
<gene>
    <name evidence="3" type="ORF">ACFPGP_01010</name>
</gene>
<dbReference type="EMBL" id="JBHSKD010000002">
    <property type="protein sequence ID" value="MFC5175228.1"/>
    <property type="molecule type" value="Genomic_DNA"/>
</dbReference>
<evidence type="ECO:0000313" key="4">
    <source>
        <dbReference type="Proteomes" id="UP001596087"/>
    </source>
</evidence>
<dbReference type="InterPro" id="IPR057326">
    <property type="entry name" value="KR_dom"/>
</dbReference>
<dbReference type="RefSeq" id="WP_378585657.1">
    <property type="nucleotide sequence ID" value="NZ_JBHSKD010000002.1"/>
</dbReference>
<evidence type="ECO:0000259" key="2">
    <source>
        <dbReference type="SMART" id="SM00822"/>
    </source>
</evidence>
<reference evidence="4" key="1">
    <citation type="journal article" date="2019" name="Int. J. Syst. Evol. Microbiol.">
        <title>The Global Catalogue of Microorganisms (GCM) 10K type strain sequencing project: providing services to taxonomists for standard genome sequencing and annotation.</title>
        <authorList>
            <consortium name="The Broad Institute Genomics Platform"/>
            <consortium name="The Broad Institute Genome Sequencing Center for Infectious Disease"/>
            <person name="Wu L."/>
            <person name="Ma J."/>
        </authorList>
    </citation>
    <scope>NUCLEOTIDE SEQUENCE [LARGE SCALE GENOMIC DNA]</scope>
    <source>
        <strain evidence="4">DFY41</strain>
    </source>
</reference>
<dbReference type="PANTHER" id="PTHR42760:SF40">
    <property type="entry name" value="3-OXOACYL-[ACYL-CARRIER-PROTEIN] REDUCTASE, CHLOROPLASTIC"/>
    <property type="match status" value="1"/>
</dbReference>
<feature type="domain" description="Ketoreductase" evidence="2">
    <location>
        <begin position="3"/>
        <end position="176"/>
    </location>
</feature>
<dbReference type="InterPro" id="IPR020904">
    <property type="entry name" value="Sc_DH/Rdtase_CS"/>
</dbReference>
<organism evidence="3 4">
    <name type="scientific">Nocardioides taihuensis</name>
    <dbReference type="NCBI Taxonomy" id="1835606"/>
    <lineage>
        <taxon>Bacteria</taxon>
        <taxon>Bacillati</taxon>
        <taxon>Actinomycetota</taxon>
        <taxon>Actinomycetes</taxon>
        <taxon>Propionibacteriales</taxon>
        <taxon>Nocardioidaceae</taxon>
        <taxon>Nocardioides</taxon>
    </lineage>
</organism>
<dbReference type="GO" id="GO:0016491">
    <property type="term" value="F:oxidoreductase activity"/>
    <property type="evidence" value="ECO:0007669"/>
    <property type="project" value="UniProtKB-KW"/>
</dbReference>
<dbReference type="PROSITE" id="PS00061">
    <property type="entry name" value="ADH_SHORT"/>
    <property type="match status" value="1"/>
</dbReference>
<evidence type="ECO:0000313" key="3">
    <source>
        <dbReference type="EMBL" id="MFC5175228.1"/>
    </source>
</evidence>
<dbReference type="PRINTS" id="PR00081">
    <property type="entry name" value="GDHRDH"/>
</dbReference>
<dbReference type="Gene3D" id="3.40.50.720">
    <property type="entry name" value="NAD(P)-binding Rossmann-like Domain"/>
    <property type="match status" value="1"/>
</dbReference>
<dbReference type="EC" id="1.1.1.-" evidence="3"/>
<dbReference type="PRINTS" id="PR00080">
    <property type="entry name" value="SDRFAMILY"/>
</dbReference>
<dbReference type="SUPFAM" id="SSF51735">
    <property type="entry name" value="NAD(P)-binding Rossmann-fold domains"/>
    <property type="match status" value="1"/>
</dbReference>
<dbReference type="SMART" id="SM00822">
    <property type="entry name" value="PKS_KR"/>
    <property type="match status" value="1"/>
</dbReference>
<keyword evidence="4" id="KW-1185">Reference proteome</keyword>
<dbReference type="Pfam" id="PF13561">
    <property type="entry name" value="adh_short_C2"/>
    <property type="match status" value="1"/>
</dbReference>
<dbReference type="PANTHER" id="PTHR42760">
    <property type="entry name" value="SHORT-CHAIN DEHYDROGENASES/REDUCTASES FAMILY MEMBER"/>
    <property type="match status" value="1"/>
</dbReference>
<dbReference type="InterPro" id="IPR036291">
    <property type="entry name" value="NAD(P)-bd_dom_sf"/>
</dbReference>
<dbReference type="InterPro" id="IPR002347">
    <property type="entry name" value="SDR_fam"/>
</dbReference>
<accession>A0ABW0BDI2</accession>
<evidence type="ECO:0000256" key="1">
    <source>
        <dbReference type="ARBA" id="ARBA00006484"/>
    </source>
</evidence>
<comment type="caution">
    <text evidence="3">The sequence shown here is derived from an EMBL/GenBank/DDBJ whole genome shotgun (WGS) entry which is preliminary data.</text>
</comment>
<sequence>MEDVALVTGGSRGIGRAVVERLRADGVVVVTCGRSDRPDDLPPDVHWVTADVSDPDDAARLAATAERVAGPVSLLVNNAGVQVVATVVDSTDDDWDLVVGTNCRGVFQVCRAVLPAMGERGGVIVNIGSISGSVADPSMALYNASKAFVHALTRSIAVDHGPRVRCNAVLPGWIATEMADDAFAQAGDPTAARDDALARHPAGRLGTADDVAAVVAWLASPAAAFVTGQCLTVDGGLTAASPMRPDLS</sequence>
<comment type="similarity">
    <text evidence="1">Belongs to the short-chain dehydrogenases/reductases (SDR) family.</text>
</comment>